<dbReference type="Proteomes" id="UP001235760">
    <property type="component" value="Unassembled WGS sequence"/>
</dbReference>
<evidence type="ECO:0000313" key="2">
    <source>
        <dbReference type="EMBL" id="MDP4299924.1"/>
    </source>
</evidence>
<gene>
    <name evidence="2" type="ORF">Q8X39_04705</name>
</gene>
<organism evidence="2 3">
    <name type="scientific">Leptothrix discophora</name>
    <dbReference type="NCBI Taxonomy" id="89"/>
    <lineage>
        <taxon>Bacteria</taxon>
        <taxon>Pseudomonadati</taxon>
        <taxon>Pseudomonadota</taxon>
        <taxon>Betaproteobacteria</taxon>
        <taxon>Burkholderiales</taxon>
        <taxon>Sphaerotilaceae</taxon>
        <taxon>Leptothrix</taxon>
    </lineage>
</organism>
<proteinExistence type="predicted"/>
<name>A0ABT9G0C1_LEPDI</name>
<sequence length="177" mass="19499">MTTLIVEDGSKPAGANTYVGLTEADQYHVNYANVDWAGYDTESRNQALVQATRAVDLLYGARYQSAIYPSTTQELLFPRMWFEDLNGRIVTDTTIPKCLKNAVCELALMQISGTDILPQKSTVKNVKSKSVKAGEVATSVEYFKATDGETYSGFNKIDITLRPILKAAETGSWRLTA</sequence>
<feature type="domain" description="Putative DnaT-like" evidence="1">
    <location>
        <begin position="3"/>
        <end position="169"/>
    </location>
</feature>
<keyword evidence="3" id="KW-1185">Reference proteome</keyword>
<evidence type="ECO:0000313" key="3">
    <source>
        <dbReference type="Proteomes" id="UP001235760"/>
    </source>
</evidence>
<evidence type="ECO:0000259" key="1">
    <source>
        <dbReference type="Pfam" id="PF20557"/>
    </source>
</evidence>
<dbReference type="RefSeq" id="WP_305748480.1">
    <property type="nucleotide sequence ID" value="NZ_JAUZEE010000002.1"/>
</dbReference>
<reference evidence="2 3" key="1">
    <citation type="submission" date="2023-08" db="EMBL/GenBank/DDBJ databases">
        <authorList>
            <person name="Roldan D.M."/>
            <person name="Menes R.J."/>
        </authorList>
    </citation>
    <scope>NUCLEOTIDE SEQUENCE [LARGE SCALE GENOMIC DNA]</scope>
    <source>
        <strain evidence="2 3">CCM 2812</strain>
    </source>
</reference>
<protein>
    <recommendedName>
        <fullName evidence="1">Putative DnaT-like domain-containing protein</fullName>
    </recommendedName>
</protein>
<dbReference type="Pfam" id="PF20557">
    <property type="entry name" value="DnaT_2"/>
    <property type="match status" value="1"/>
</dbReference>
<dbReference type="InterPro" id="IPR046787">
    <property type="entry name" value="DnaT_2"/>
</dbReference>
<comment type="caution">
    <text evidence="2">The sequence shown here is derived from an EMBL/GenBank/DDBJ whole genome shotgun (WGS) entry which is preliminary data.</text>
</comment>
<accession>A0ABT9G0C1</accession>
<dbReference type="EMBL" id="JAUZEE010000002">
    <property type="protein sequence ID" value="MDP4299924.1"/>
    <property type="molecule type" value="Genomic_DNA"/>
</dbReference>